<organism evidence="2 3">
    <name type="scientific">Oceanisphaera avium</name>
    <dbReference type="NCBI Taxonomy" id="1903694"/>
    <lineage>
        <taxon>Bacteria</taxon>
        <taxon>Pseudomonadati</taxon>
        <taxon>Pseudomonadota</taxon>
        <taxon>Gammaproteobacteria</taxon>
        <taxon>Aeromonadales</taxon>
        <taxon>Aeromonadaceae</taxon>
        <taxon>Oceanisphaera</taxon>
    </lineage>
</organism>
<dbReference type="Pfam" id="PF13673">
    <property type="entry name" value="Acetyltransf_10"/>
    <property type="match status" value="1"/>
</dbReference>
<dbReference type="SUPFAM" id="SSF55729">
    <property type="entry name" value="Acyl-CoA N-acyltransferases (Nat)"/>
    <property type="match status" value="1"/>
</dbReference>
<evidence type="ECO:0000259" key="1">
    <source>
        <dbReference type="PROSITE" id="PS51186"/>
    </source>
</evidence>
<dbReference type="RefSeq" id="WP_086962124.1">
    <property type="nucleotide sequence ID" value="NZ_CP021376.1"/>
</dbReference>
<feature type="domain" description="N-acetyltransferase" evidence="1">
    <location>
        <begin position="1"/>
        <end position="153"/>
    </location>
</feature>
<dbReference type="GO" id="GO:0016747">
    <property type="term" value="F:acyltransferase activity, transferring groups other than amino-acyl groups"/>
    <property type="evidence" value="ECO:0007669"/>
    <property type="project" value="InterPro"/>
</dbReference>
<evidence type="ECO:0000313" key="2">
    <source>
        <dbReference type="EMBL" id="ART78908.1"/>
    </source>
</evidence>
<dbReference type="PROSITE" id="PS51186">
    <property type="entry name" value="GNAT"/>
    <property type="match status" value="1"/>
</dbReference>
<gene>
    <name evidence="2" type="ORF">CBP12_01060</name>
</gene>
<dbReference type="InterPro" id="IPR052564">
    <property type="entry name" value="N-acetyltrans/Recomb-assoc"/>
</dbReference>
<dbReference type="OrthoDB" id="5355033at2"/>
<keyword evidence="3" id="KW-1185">Reference proteome</keyword>
<proteinExistence type="predicted"/>
<dbReference type="KEGG" id="ocm:CBP12_01060"/>
<dbReference type="Gene3D" id="3.40.630.30">
    <property type="match status" value="1"/>
</dbReference>
<protein>
    <submittedName>
        <fullName evidence="2">GNAT family N-acetyltransferase</fullName>
    </submittedName>
</protein>
<dbReference type="Proteomes" id="UP000243793">
    <property type="component" value="Chromosome"/>
</dbReference>
<dbReference type="EMBL" id="CP021376">
    <property type="protein sequence ID" value="ART78908.1"/>
    <property type="molecule type" value="Genomic_DNA"/>
</dbReference>
<accession>A0A1Y0CUL2</accession>
<dbReference type="InterPro" id="IPR016181">
    <property type="entry name" value="Acyl_CoA_acyltransferase"/>
</dbReference>
<keyword evidence="2" id="KW-0808">Transferase</keyword>
<dbReference type="AlphaFoldDB" id="A0A1Y0CUL2"/>
<sequence length="153" mass="17545">MEIRKIRSGEAGSIWRLLHDTVHRINDADYSQDELVVWAPDEYDAPHWVSRFIRTHPIVATEGRALLGFAELAEDGRIDLFYVHHAHQGQGVGRALMQRLKAEAGARGLKRLYCEASITAKPFFERMGFTFVEQKELARKGERVQVLLMESRV</sequence>
<dbReference type="InterPro" id="IPR000182">
    <property type="entry name" value="GNAT_dom"/>
</dbReference>
<reference evidence="3" key="1">
    <citation type="submission" date="2017-05" db="EMBL/GenBank/DDBJ databases">
        <authorList>
            <person name="Sung H."/>
        </authorList>
    </citation>
    <scope>NUCLEOTIDE SEQUENCE [LARGE SCALE GENOMIC DNA]</scope>
    <source>
        <strain evidence="3">AMac2203</strain>
    </source>
</reference>
<dbReference type="PANTHER" id="PTHR43451">
    <property type="entry name" value="ACETYLTRANSFERASE (GNAT) FAMILY PROTEIN"/>
    <property type="match status" value="1"/>
</dbReference>
<dbReference type="CDD" id="cd04301">
    <property type="entry name" value="NAT_SF"/>
    <property type="match status" value="1"/>
</dbReference>
<evidence type="ECO:0000313" key="3">
    <source>
        <dbReference type="Proteomes" id="UP000243793"/>
    </source>
</evidence>
<dbReference type="PANTHER" id="PTHR43451:SF1">
    <property type="entry name" value="ACETYLTRANSFERASE"/>
    <property type="match status" value="1"/>
</dbReference>
<name>A0A1Y0CUL2_9GAMM</name>